<dbReference type="AlphaFoldDB" id="A3VDN2"/>
<comment type="caution">
    <text evidence="1">The sequence shown here is derived from an EMBL/GenBank/DDBJ whole genome shotgun (WGS) entry which is preliminary data.</text>
</comment>
<dbReference type="SUPFAM" id="SSF52540">
    <property type="entry name" value="P-loop containing nucleoside triphosphate hydrolases"/>
    <property type="match status" value="1"/>
</dbReference>
<sequence length="228" mass="25669">MGDMIICHDRRLIFLKGRKVGGTALEIALSTVCGPRDVITPLTPEDEALRRDVGGRGPCHHDRARWPGTLWPRRVAFRNHSTAAQVRAQVPEATWTGYRKIAITRDPFDVAISRYHWRRSRGALPDDMDFGGFVAARRHRLDANSRIAPHRGPDKVDLHLRYSCLLQDLRDNDLSDIAELVARIRPKGGLRPREARVAEVYRAHPEALEMVAEACASEIAAFGYLRPA</sequence>
<dbReference type="InterPro" id="IPR027417">
    <property type="entry name" value="P-loop_NTPase"/>
</dbReference>
<dbReference type="eggNOG" id="ENOG5031GC8">
    <property type="taxonomic scope" value="Bacteria"/>
</dbReference>
<dbReference type="EMBL" id="AAMT01000004">
    <property type="protein sequence ID" value="EAQ13621.1"/>
    <property type="molecule type" value="Genomic_DNA"/>
</dbReference>
<dbReference type="HOGENOM" id="CLU_094945_1_0_5"/>
<reference evidence="1 2" key="1">
    <citation type="journal article" date="2010" name="J. Bacteriol.">
        <title>Genome sequences of Pelagibaca bermudensis HTCC2601T and Maritimibacter alkaliphilus HTCC2654T, the type strains of two marine Roseobacter genera.</title>
        <authorList>
            <person name="Thrash J.C."/>
            <person name="Cho J.C."/>
            <person name="Ferriera S."/>
            <person name="Johnson J."/>
            <person name="Vergin K.L."/>
            <person name="Giovannoni S.J."/>
        </authorList>
    </citation>
    <scope>NUCLEOTIDE SEQUENCE [LARGE SCALE GENOMIC DNA]</scope>
    <source>
        <strain evidence="1 2">HTCC2654</strain>
    </source>
</reference>
<evidence type="ECO:0008006" key="3">
    <source>
        <dbReference type="Google" id="ProtNLM"/>
    </source>
</evidence>
<accession>A3VDN2</accession>
<keyword evidence="2" id="KW-1185">Reference proteome</keyword>
<evidence type="ECO:0000313" key="1">
    <source>
        <dbReference type="EMBL" id="EAQ13621.1"/>
    </source>
</evidence>
<protein>
    <recommendedName>
        <fullName evidence="3">Sulfotransferase family protein</fullName>
    </recommendedName>
</protein>
<evidence type="ECO:0000313" key="2">
    <source>
        <dbReference type="Proteomes" id="UP000002931"/>
    </source>
</evidence>
<organism evidence="1 2">
    <name type="scientific">Maritimibacter alkaliphilus HTCC2654</name>
    <dbReference type="NCBI Taxonomy" id="314271"/>
    <lineage>
        <taxon>Bacteria</taxon>
        <taxon>Pseudomonadati</taxon>
        <taxon>Pseudomonadota</taxon>
        <taxon>Alphaproteobacteria</taxon>
        <taxon>Rhodobacterales</taxon>
        <taxon>Roseobacteraceae</taxon>
        <taxon>Maritimibacter</taxon>
    </lineage>
</organism>
<proteinExistence type="predicted"/>
<gene>
    <name evidence="1" type="ORF">RB2654_02869</name>
</gene>
<dbReference type="Proteomes" id="UP000002931">
    <property type="component" value="Unassembled WGS sequence"/>
</dbReference>
<dbReference type="STRING" id="314271.RB2654_02869"/>
<dbReference type="Gene3D" id="3.40.50.300">
    <property type="entry name" value="P-loop containing nucleotide triphosphate hydrolases"/>
    <property type="match status" value="1"/>
</dbReference>
<name>A3VDN2_9RHOB</name>